<dbReference type="SUPFAM" id="SSF53335">
    <property type="entry name" value="S-adenosyl-L-methionine-dependent methyltransferases"/>
    <property type="match status" value="1"/>
</dbReference>
<evidence type="ECO:0000256" key="2">
    <source>
        <dbReference type="ARBA" id="ARBA00022603"/>
    </source>
</evidence>
<feature type="region of interest" description="Disordered" evidence="7">
    <location>
        <begin position="89"/>
        <end position="120"/>
    </location>
</feature>
<dbReference type="Pfam" id="PF08241">
    <property type="entry name" value="Methyltransf_11"/>
    <property type="match status" value="1"/>
</dbReference>
<dbReference type="EMBL" id="JH930469">
    <property type="protein sequence ID" value="EKM59244.1"/>
    <property type="molecule type" value="Genomic_DNA"/>
</dbReference>
<dbReference type="InterPro" id="IPR029063">
    <property type="entry name" value="SAM-dependent_MTases_sf"/>
</dbReference>
<dbReference type="RefSeq" id="XP_007391812.1">
    <property type="nucleotide sequence ID" value="XM_007391750.1"/>
</dbReference>
<evidence type="ECO:0000313" key="9">
    <source>
        <dbReference type="EMBL" id="EKM59244.1"/>
    </source>
</evidence>
<dbReference type="InterPro" id="IPR024160">
    <property type="entry name" value="BIN3_SAM-bd_dom"/>
</dbReference>
<keyword evidence="10" id="KW-1185">Reference proteome</keyword>
<dbReference type="GO" id="GO:0008171">
    <property type="term" value="F:O-methyltransferase activity"/>
    <property type="evidence" value="ECO:0007669"/>
    <property type="project" value="UniProtKB-UniRule"/>
</dbReference>
<accession>K5WJD6</accession>
<feature type="compositionally biased region" description="Polar residues" evidence="7">
    <location>
        <begin position="89"/>
        <end position="105"/>
    </location>
</feature>
<dbReference type="PROSITE" id="PS51515">
    <property type="entry name" value="BIN3_SAM"/>
    <property type="match status" value="1"/>
</dbReference>
<dbReference type="InterPro" id="IPR010675">
    <property type="entry name" value="Bin3_C"/>
</dbReference>
<proteinExistence type="inferred from homology"/>
<dbReference type="Proteomes" id="UP000008370">
    <property type="component" value="Unassembled WGS sequence"/>
</dbReference>
<dbReference type="AlphaFoldDB" id="K5WJD6"/>
<evidence type="ECO:0000259" key="8">
    <source>
        <dbReference type="PROSITE" id="PS51515"/>
    </source>
</evidence>
<dbReference type="EC" id="2.1.1.-" evidence="6"/>
<protein>
    <recommendedName>
        <fullName evidence="6">RNA methyltransferase</fullName>
        <ecNumber evidence="6">2.1.1.-</ecNumber>
    </recommendedName>
</protein>
<keyword evidence="2 6" id="KW-0489">Methyltransferase</keyword>
<evidence type="ECO:0000256" key="7">
    <source>
        <dbReference type="SAM" id="MobiDB-lite"/>
    </source>
</evidence>
<keyword evidence="3 6" id="KW-0808">Transferase</keyword>
<evidence type="ECO:0000256" key="1">
    <source>
        <dbReference type="ARBA" id="ARBA00008361"/>
    </source>
</evidence>
<evidence type="ECO:0000256" key="5">
    <source>
        <dbReference type="PROSITE-ProRule" id="PRU00848"/>
    </source>
</evidence>
<dbReference type="GeneID" id="18908366"/>
<dbReference type="InterPro" id="IPR013216">
    <property type="entry name" value="Methyltransf_11"/>
</dbReference>
<dbReference type="GO" id="GO:0008757">
    <property type="term" value="F:S-adenosylmethionine-dependent methyltransferase activity"/>
    <property type="evidence" value="ECO:0007669"/>
    <property type="project" value="InterPro"/>
</dbReference>
<dbReference type="Gene3D" id="3.40.50.150">
    <property type="entry name" value="Vaccinia Virus protein VP39"/>
    <property type="match status" value="1"/>
</dbReference>
<comment type="similarity">
    <text evidence="1 6">Belongs to the methyltransferase superfamily.</text>
</comment>
<dbReference type="GO" id="GO:0032259">
    <property type="term" value="P:methylation"/>
    <property type="evidence" value="ECO:0007669"/>
    <property type="project" value="UniProtKB-KW"/>
</dbReference>
<reference evidence="9 10" key="1">
    <citation type="journal article" date="2012" name="BMC Genomics">
        <title>Comparative genomics of the white-rot fungi, Phanerochaete carnosa and P. chrysosporium, to elucidate the genetic basis of the distinct wood types they colonize.</title>
        <authorList>
            <person name="Suzuki H."/>
            <person name="MacDonald J."/>
            <person name="Syed K."/>
            <person name="Salamov A."/>
            <person name="Hori C."/>
            <person name="Aerts A."/>
            <person name="Henrissat B."/>
            <person name="Wiebenga A."/>
            <person name="vanKuyk P.A."/>
            <person name="Barry K."/>
            <person name="Lindquist E."/>
            <person name="LaButti K."/>
            <person name="Lapidus A."/>
            <person name="Lucas S."/>
            <person name="Coutinho P."/>
            <person name="Gong Y."/>
            <person name="Samejima M."/>
            <person name="Mahadevan R."/>
            <person name="Abou-Zaid M."/>
            <person name="de Vries R.P."/>
            <person name="Igarashi K."/>
            <person name="Yadav J.S."/>
            <person name="Grigoriev I.V."/>
            <person name="Master E.R."/>
        </authorList>
    </citation>
    <scope>NUCLEOTIDE SEQUENCE [LARGE SCALE GENOMIC DNA]</scope>
    <source>
        <strain evidence="9 10">HHB-10118-sp</strain>
    </source>
</reference>
<dbReference type="InterPro" id="IPR039772">
    <property type="entry name" value="Bin3-like"/>
</dbReference>
<dbReference type="KEGG" id="pco:PHACADRAFT_136674"/>
<dbReference type="PANTHER" id="PTHR12315:SF0">
    <property type="entry name" value="7SK SNRNA METHYLPHOSPHATE CAPPING ENZYME"/>
    <property type="match status" value="1"/>
</dbReference>
<sequence>MSKRSGLVPIYGNYHGYYSKRPFTEDRRLGLLPKNLFVGKRVLDVGCNEGLVTCQIAQSLRARRVIGVDIDESLVRTAWKRRRAIWSQQAPPSISENTPHNGTESPNKKRKRAVSPSRAPQPDYFPVSCEHMFGPLSIPPQSTRLDEFPHNVTFRAADWVNAEIAEDTEGYDVIVAFSVSKWIHLNGGDDGLMRFFRRVYTALKPGGVFVLEPQPWDTYGKAKRMDAKLKETAKDLKIRPDDFSRILREVGFGQVEHRGETGEGGKQ</sequence>
<evidence type="ECO:0000313" key="10">
    <source>
        <dbReference type="Proteomes" id="UP000008370"/>
    </source>
</evidence>
<evidence type="ECO:0000256" key="4">
    <source>
        <dbReference type="ARBA" id="ARBA00022691"/>
    </source>
</evidence>
<dbReference type="GO" id="GO:0008173">
    <property type="term" value="F:RNA methyltransferase activity"/>
    <property type="evidence" value="ECO:0007669"/>
    <property type="project" value="UniProtKB-UniRule"/>
</dbReference>
<dbReference type="HOGENOM" id="CLU_004729_2_0_1"/>
<dbReference type="GO" id="GO:0040031">
    <property type="term" value="P:snRNA modification"/>
    <property type="evidence" value="ECO:0007669"/>
    <property type="project" value="TreeGrafter"/>
</dbReference>
<dbReference type="OrthoDB" id="540004at2759"/>
<keyword evidence="4 5" id="KW-0949">S-adenosyl-L-methionine</keyword>
<dbReference type="InParanoid" id="K5WJD6"/>
<dbReference type="FunCoup" id="K5WJD6">
    <property type="interactions" value="18"/>
</dbReference>
<feature type="domain" description="Bin3-type SAM" evidence="8">
    <location>
        <begin position="26"/>
        <end position="267"/>
    </location>
</feature>
<dbReference type="CDD" id="cd02440">
    <property type="entry name" value="AdoMet_MTases"/>
    <property type="match status" value="1"/>
</dbReference>
<gene>
    <name evidence="9" type="ORF">PHACADRAFT_136674</name>
</gene>
<evidence type="ECO:0000256" key="6">
    <source>
        <dbReference type="RuleBase" id="RU367087"/>
    </source>
</evidence>
<dbReference type="STRING" id="650164.K5WJD6"/>
<dbReference type="Pfam" id="PF06859">
    <property type="entry name" value="Bin3"/>
    <property type="match status" value="1"/>
</dbReference>
<dbReference type="PANTHER" id="PTHR12315">
    <property type="entry name" value="BICOID-INTERACTING PROTEIN RELATED"/>
    <property type="match status" value="1"/>
</dbReference>
<evidence type="ECO:0000256" key="3">
    <source>
        <dbReference type="ARBA" id="ARBA00022679"/>
    </source>
</evidence>
<organism evidence="9 10">
    <name type="scientific">Phanerochaete carnosa (strain HHB-10118-sp)</name>
    <name type="common">White-rot fungus</name>
    <name type="synonym">Peniophora carnosa</name>
    <dbReference type="NCBI Taxonomy" id="650164"/>
    <lineage>
        <taxon>Eukaryota</taxon>
        <taxon>Fungi</taxon>
        <taxon>Dikarya</taxon>
        <taxon>Basidiomycota</taxon>
        <taxon>Agaricomycotina</taxon>
        <taxon>Agaricomycetes</taxon>
        <taxon>Polyporales</taxon>
        <taxon>Phanerochaetaceae</taxon>
        <taxon>Phanerochaete</taxon>
    </lineage>
</organism>
<name>K5WJD6_PHACS</name>
<dbReference type="GO" id="GO:0017069">
    <property type="term" value="F:snRNA binding"/>
    <property type="evidence" value="ECO:0007669"/>
    <property type="project" value="TreeGrafter"/>
</dbReference>